<evidence type="ECO:0000256" key="1">
    <source>
        <dbReference type="ARBA" id="ARBA00009228"/>
    </source>
</evidence>
<dbReference type="PANTHER" id="PTHR24271">
    <property type="entry name" value="KALLIKREIN-RELATED"/>
    <property type="match status" value="1"/>
</dbReference>
<dbReference type="InterPro" id="IPR009003">
    <property type="entry name" value="Peptidase_S1_PA"/>
</dbReference>
<dbReference type="AlphaFoldDB" id="L5LVL6"/>
<dbReference type="Gene3D" id="2.40.10.10">
    <property type="entry name" value="Trypsin-like serine proteases"/>
    <property type="match status" value="2"/>
</dbReference>
<dbReference type="GO" id="GO:0002803">
    <property type="term" value="P:positive regulation of antibacterial peptide production"/>
    <property type="evidence" value="ECO:0007669"/>
    <property type="project" value="TreeGrafter"/>
</dbReference>
<evidence type="ECO:0000259" key="6">
    <source>
        <dbReference type="PROSITE" id="PS50240"/>
    </source>
</evidence>
<dbReference type="InterPro" id="IPR043504">
    <property type="entry name" value="Peptidase_S1_PA_chymotrypsin"/>
</dbReference>
<organism evidence="7 8">
    <name type="scientific">Myotis davidii</name>
    <name type="common">David's myotis</name>
    <dbReference type="NCBI Taxonomy" id="225400"/>
    <lineage>
        <taxon>Eukaryota</taxon>
        <taxon>Metazoa</taxon>
        <taxon>Chordata</taxon>
        <taxon>Craniata</taxon>
        <taxon>Vertebrata</taxon>
        <taxon>Euteleostomi</taxon>
        <taxon>Mammalia</taxon>
        <taxon>Eutheria</taxon>
        <taxon>Laurasiatheria</taxon>
        <taxon>Chiroptera</taxon>
        <taxon>Yangochiroptera</taxon>
        <taxon>Vespertilionidae</taxon>
        <taxon>Myotis</taxon>
    </lineage>
</organism>
<protein>
    <submittedName>
        <fullName evidence="7">Kallikrein-7</fullName>
    </submittedName>
</protein>
<gene>
    <name evidence="7" type="ORF">MDA_GLEAN10005267</name>
</gene>
<dbReference type="PRINTS" id="PR00722">
    <property type="entry name" value="CHYMOTRYPSIN"/>
</dbReference>
<dbReference type="MEROPS" id="S01.300"/>
<reference evidence="8" key="1">
    <citation type="journal article" date="2013" name="Science">
        <title>Comparative analysis of bat genomes provides insight into the evolution of flight and immunity.</title>
        <authorList>
            <person name="Zhang G."/>
            <person name="Cowled C."/>
            <person name="Shi Z."/>
            <person name="Huang Z."/>
            <person name="Bishop-Lilly K.A."/>
            <person name="Fang X."/>
            <person name="Wynne J.W."/>
            <person name="Xiong Z."/>
            <person name="Baker M.L."/>
            <person name="Zhao W."/>
            <person name="Tachedjian M."/>
            <person name="Zhu Y."/>
            <person name="Zhou P."/>
            <person name="Jiang X."/>
            <person name="Ng J."/>
            <person name="Yang L."/>
            <person name="Wu L."/>
            <person name="Xiao J."/>
            <person name="Feng Y."/>
            <person name="Chen Y."/>
            <person name="Sun X."/>
            <person name="Zhang Y."/>
            <person name="Marsh G.A."/>
            <person name="Crameri G."/>
            <person name="Broder C.C."/>
            <person name="Frey K.G."/>
            <person name="Wang L.F."/>
            <person name="Wang J."/>
        </authorList>
    </citation>
    <scope>NUCLEOTIDE SEQUENCE [LARGE SCALE GENOMIC DNA]</scope>
</reference>
<dbReference type="Proteomes" id="UP000010556">
    <property type="component" value="Unassembled WGS sequence"/>
</dbReference>
<dbReference type="GO" id="GO:0006508">
    <property type="term" value="P:proteolysis"/>
    <property type="evidence" value="ECO:0007669"/>
    <property type="project" value="UniProtKB-KW"/>
</dbReference>
<feature type="domain" description="Peptidase S1" evidence="6">
    <location>
        <begin position="35"/>
        <end position="256"/>
    </location>
</feature>
<sequence>MVKVTINRLGRSRHLSTRSAFNSGKVGITDTGERIINGNQCPRGAQPWQVALYHNNVFLCAGVLIHQKWVLTVADCYSREYTVQIGTNLLVDRNAQKIRATEFFTHPRYDVTTNVHNIMLLKLSSPAKLSPTVRIMKVPSSCKQPGTSCTISGWGSTTMDGAVRNPGALMCSNVRIIPYNDCRQVYPTLMRKFTICAAPPRRSSFACKGDSGSPLICQGSLQGLVSSDYFPCIPPFDPIIYTRVCKYRKWIYETIIKNF</sequence>
<dbReference type="CDD" id="cd00190">
    <property type="entry name" value="Tryp_SPc"/>
    <property type="match status" value="1"/>
</dbReference>
<keyword evidence="5" id="KW-1015">Disulfide bond</keyword>
<dbReference type="SUPFAM" id="SSF50494">
    <property type="entry name" value="Trypsin-like serine proteases"/>
    <property type="match status" value="1"/>
</dbReference>
<evidence type="ECO:0000256" key="2">
    <source>
        <dbReference type="ARBA" id="ARBA00022670"/>
    </source>
</evidence>
<dbReference type="EMBL" id="KB107319">
    <property type="protein sequence ID" value="ELK30141.1"/>
    <property type="molecule type" value="Genomic_DNA"/>
</dbReference>
<evidence type="ECO:0000256" key="3">
    <source>
        <dbReference type="ARBA" id="ARBA00022801"/>
    </source>
</evidence>
<keyword evidence="8" id="KW-1185">Reference proteome</keyword>
<dbReference type="GO" id="GO:0030141">
    <property type="term" value="C:secretory granule"/>
    <property type="evidence" value="ECO:0007669"/>
    <property type="project" value="TreeGrafter"/>
</dbReference>
<dbReference type="FunFam" id="2.40.10.10:FF:000010">
    <property type="entry name" value="Kallikrein related peptidase 11"/>
    <property type="match status" value="1"/>
</dbReference>
<dbReference type="GO" id="GO:0004252">
    <property type="term" value="F:serine-type endopeptidase activity"/>
    <property type="evidence" value="ECO:0007669"/>
    <property type="project" value="InterPro"/>
</dbReference>
<dbReference type="PANTHER" id="PTHR24271:SF45">
    <property type="entry name" value="KALLIKREIN-7"/>
    <property type="match status" value="1"/>
</dbReference>
<dbReference type="InterPro" id="IPR001254">
    <property type="entry name" value="Trypsin_dom"/>
</dbReference>
<name>L5LVL6_MYODS</name>
<dbReference type="InterPro" id="IPR001314">
    <property type="entry name" value="Peptidase_S1A"/>
</dbReference>
<dbReference type="eggNOG" id="KOG3627">
    <property type="taxonomic scope" value="Eukaryota"/>
</dbReference>
<dbReference type="PROSITE" id="PS50240">
    <property type="entry name" value="TRYPSIN_DOM"/>
    <property type="match status" value="1"/>
</dbReference>
<evidence type="ECO:0000313" key="7">
    <source>
        <dbReference type="EMBL" id="ELK30141.1"/>
    </source>
</evidence>
<dbReference type="Pfam" id="PF00089">
    <property type="entry name" value="Trypsin"/>
    <property type="match status" value="1"/>
</dbReference>
<evidence type="ECO:0000313" key="8">
    <source>
        <dbReference type="Proteomes" id="UP000010556"/>
    </source>
</evidence>
<keyword evidence="2" id="KW-0645">Protease</keyword>
<keyword evidence="4" id="KW-0720">Serine protease</keyword>
<dbReference type="SMART" id="SM00020">
    <property type="entry name" value="Tryp_SPc"/>
    <property type="match status" value="1"/>
</dbReference>
<proteinExistence type="inferred from homology"/>
<keyword evidence="3" id="KW-0378">Hydrolase</keyword>
<evidence type="ECO:0000256" key="5">
    <source>
        <dbReference type="ARBA" id="ARBA00023157"/>
    </source>
</evidence>
<comment type="similarity">
    <text evidence="1">Belongs to the peptidase S1 family. Snake venom subfamily.</text>
</comment>
<accession>L5LVL6</accession>
<evidence type="ECO:0000256" key="4">
    <source>
        <dbReference type="ARBA" id="ARBA00022825"/>
    </source>
</evidence>